<feature type="compositionally biased region" description="Polar residues" evidence="7">
    <location>
        <begin position="38"/>
        <end position="51"/>
    </location>
</feature>
<evidence type="ECO:0000256" key="1">
    <source>
        <dbReference type="ARBA" id="ARBA00022723"/>
    </source>
</evidence>
<keyword evidence="10" id="KW-1185">Reference proteome</keyword>
<evidence type="ECO:0000256" key="6">
    <source>
        <dbReference type="PROSITE-ProRule" id="PRU00042"/>
    </source>
</evidence>
<organism evidence="9 10">
    <name type="scientific">Smittium angustum</name>
    <dbReference type="NCBI Taxonomy" id="133377"/>
    <lineage>
        <taxon>Eukaryota</taxon>
        <taxon>Fungi</taxon>
        <taxon>Fungi incertae sedis</taxon>
        <taxon>Zoopagomycota</taxon>
        <taxon>Kickxellomycotina</taxon>
        <taxon>Harpellomycetes</taxon>
        <taxon>Harpellales</taxon>
        <taxon>Legeriomycetaceae</taxon>
        <taxon>Smittium</taxon>
    </lineage>
</organism>
<protein>
    <recommendedName>
        <fullName evidence="8">C2H2-type domain-containing protein</fullName>
    </recommendedName>
</protein>
<sequence length="284" mass="32122">MFSELHFVPNSYEIGGGKQIYSNLRVTKKRDAGVENFGHNNKTQLKTNSPNQQPPKKYKIEGPQQFDTSCEQQVIENIVHLESYYPLNEQKAYVSNISQTQNTDIGTVNCPNTKIENLLQQKEHKSPDIDQPLINISNVGTEEEKKGLSTNTKSFTEYNKSINALIIEQLKKSGSSIDVPNRRKTEGDGVVSGLQFECTLNGCGKKFTQKAHLLVHARIHLGIKPFVCEHSGCRKSFSQMGNLRTHVRMHTGEKPFVCQYENCKKKFSQMGNLKTHISKIHSKN</sequence>
<gene>
    <name evidence="9" type="ORF">BB558_001615</name>
</gene>
<dbReference type="GO" id="GO:0000978">
    <property type="term" value="F:RNA polymerase II cis-regulatory region sequence-specific DNA binding"/>
    <property type="evidence" value="ECO:0007669"/>
    <property type="project" value="TreeGrafter"/>
</dbReference>
<keyword evidence="5" id="KW-0539">Nucleus</keyword>
<feature type="region of interest" description="Disordered" evidence="7">
    <location>
        <begin position="35"/>
        <end position="56"/>
    </location>
</feature>
<comment type="caution">
    <text evidence="9">The sequence shown here is derived from an EMBL/GenBank/DDBJ whole genome shotgun (WGS) entry which is preliminary data.</text>
</comment>
<proteinExistence type="predicted"/>
<dbReference type="GO" id="GO:0000981">
    <property type="term" value="F:DNA-binding transcription factor activity, RNA polymerase II-specific"/>
    <property type="evidence" value="ECO:0007669"/>
    <property type="project" value="UniProtKB-ARBA"/>
</dbReference>
<dbReference type="Pfam" id="PF00096">
    <property type="entry name" value="zf-C2H2"/>
    <property type="match status" value="3"/>
</dbReference>
<feature type="domain" description="C2H2-type" evidence="8">
    <location>
        <begin position="196"/>
        <end position="225"/>
    </location>
</feature>
<dbReference type="GO" id="GO:0008270">
    <property type="term" value="F:zinc ion binding"/>
    <property type="evidence" value="ECO:0007669"/>
    <property type="project" value="UniProtKB-KW"/>
</dbReference>
<dbReference type="PROSITE" id="PS50157">
    <property type="entry name" value="ZINC_FINGER_C2H2_2"/>
    <property type="match status" value="3"/>
</dbReference>
<dbReference type="Gene3D" id="3.30.160.60">
    <property type="entry name" value="Classic Zinc Finger"/>
    <property type="match status" value="3"/>
</dbReference>
<dbReference type="FunFam" id="3.30.160.60:FF:000072">
    <property type="entry name" value="zinc finger protein 143 isoform X1"/>
    <property type="match status" value="2"/>
</dbReference>
<dbReference type="SUPFAM" id="SSF57667">
    <property type="entry name" value="beta-beta-alpha zinc fingers"/>
    <property type="match status" value="2"/>
</dbReference>
<dbReference type="GO" id="GO:0031519">
    <property type="term" value="C:PcG protein complex"/>
    <property type="evidence" value="ECO:0007669"/>
    <property type="project" value="TreeGrafter"/>
</dbReference>
<keyword evidence="3 6" id="KW-0863">Zinc-finger</keyword>
<dbReference type="SMART" id="SM00355">
    <property type="entry name" value="ZnF_C2H2"/>
    <property type="match status" value="3"/>
</dbReference>
<dbReference type="GO" id="GO:0005667">
    <property type="term" value="C:transcription regulator complex"/>
    <property type="evidence" value="ECO:0007669"/>
    <property type="project" value="TreeGrafter"/>
</dbReference>
<keyword evidence="4" id="KW-0862">Zinc</keyword>
<evidence type="ECO:0000259" key="8">
    <source>
        <dbReference type="PROSITE" id="PS50157"/>
    </source>
</evidence>
<name>A0A2U1JAW6_SMIAN</name>
<dbReference type="InterPro" id="IPR013087">
    <property type="entry name" value="Znf_C2H2_type"/>
</dbReference>
<feature type="domain" description="C2H2-type" evidence="8">
    <location>
        <begin position="256"/>
        <end position="284"/>
    </location>
</feature>
<keyword evidence="2" id="KW-0677">Repeat</keyword>
<dbReference type="PANTHER" id="PTHR14003:SF23">
    <property type="entry name" value="ZINC FINGER PROTEIN 143"/>
    <property type="match status" value="1"/>
</dbReference>
<accession>A0A2U1JAW6</accession>
<dbReference type="PANTHER" id="PTHR14003">
    <property type="entry name" value="TRANSCRIPTIONAL REPRESSOR PROTEIN YY"/>
    <property type="match status" value="1"/>
</dbReference>
<evidence type="ECO:0000256" key="7">
    <source>
        <dbReference type="SAM" id="MobiDB-lite"/>
    </source>
</evidence>
<evidence type="ECO:0000256" key="5">
    <source>
        <dbReference type="ARBA" id="ARBA00023242"/>
    </source>
</evidence>
<dbReference type="GO" id="GO:0000785">
    <property type="term" value="C:chromatin"/>
    <property type="evidence" value="ECO:0007669"/>
    <property type="project" value="TreeGrafter"/>
</dbReference>
<feature type="domain" description="C2H2-type" evidence="8">
    <location>
        <begin position="226"/>
        <end position="255"/>
    </location>
</feature>
<dbReference type="Proteomes" id="UP000245591">
    <property type="component" value="Unassembled WGS sequence"/>
</dbReference>
<evidence type="ECO:0000313" key="10">
    <source>
        <dbReference type="Proteomes" id="UP000245591"/>
    </source>
</evidence>
<evidence type="ECO:0000256" key="4">
    <source>
        <dbReference type="ARBA" id="ARBA00022833"/>
    </source>
</evidence>
<dbReference type="InterPro" id="IPR036236">
    <property type="entry name" value="Znf_C2H2_sf"/>
</dbReference>
<evidence type="ECO:0000313" key="9">
    <source>
        <dbReference type="EMBL" id="PWA02251.1"/>
    </source>
</evidence>
<dbReference type="PROSITE" id="PS00028">
    <property type="entry name" value="ZINC_FINGER_C2H2_1"/>
    <property type="match status" value="3"/>
</dbReference>
<evidence type="ECO:0000256" key="3">
    <source>
        <dbReference type="ARBA" id="ARBA00022771"/>
    </source>
</evidence>
<dbReference type="EMBL" id="MBFU01000091">
    <property type="protein sequence ID" value="PWA02251.1"/>
    <property type="molecule type" value="Genomic_DNA"/>
</dbReference>
<evidence type="ECO:0000256" key="2">
    <source>
        <dbReference type="ARBA" id="ARBA00022737"/>
    </source>
</evidence>
<dbReference type="AlphaFoldDB" id="A0A2U1JAW6"/>
<keyword evidence="1" id="KW-0479">Metal-binding</keyword>
<reference evidence="9 10" key="1">
    <citation type="journal article" date="2018" name="MBio">
        <title>Comparative Genomics Reveals the Core Gene Toolbox for the Fungus-Insect Symbiosis.</title>
        <authorList>
            <person name="Wang Y."/>
            <person name="Stata M."/>
            <person name="Wang W."/>
            <person name="Stajich J.E."/>
            <person name="White M.M."/>
            <person name="Moncalvo J.M."/>
        </authorList>
    </citation>
    <scope>NUCLEOTIDE SEQUENCE [LARGE SCALE GENOMIC DNA]</scope>
    <source>
        <strain evidence="9 10">AUS-126-30</strain>
    </source>
</reference>